<evidence type="ECO:0000256" key="11">
    <source>
        <dbReference type="ARBA" id="ARBA00022989"/>
    </source>
</evidence>
<name>A0A6P5WPQ5_DURZI</name>
<dbReference type="FunFam" id="3.30.40.10:FF:000187">
    <property type="entry name" value="E3 ubiquitin-protein ligase ATL6"/>
    <property type="match status" value="1"/>
</dbReference>
<evidence type="ECO:0000256" key="14">
    <source>
        <dbReference type="PROSITE-ProRule" id="PRU00175"/>
    </source>
</evidence>
<evidence type="ECO:0000259" key="17">
    <source>
        <dbReference type="PROSITE" id="PS50089"/>
    </source>
</evidence>
<feature type="region of interest" description="Disordered" evidence="15">
    <location>
        <begin position="196"/>
        <end position="236"/>
    </location>
</feature>
<keyword evidence="8 14" id="KW-0863">Zinc-finger</keyword>
<keyword evidence="7" id="KW-0479">Metal-binding</keyword>
<dbReference type="InterPro" id="IPR001841">
    <property type="entry name" value="Znf_RING"/>
</dbReference>
<comment type="similarity">
    <text evidence="13">Belongs to the RING-type zinc finger family. ATL subfamily.</text>
</comment>
<evidence type="ECO:0000256" key="6">
    <source>
        <dbReference type="ARBA" id="ARBA00022692"/>
    </source>
</evidence>
<evidence type="ECO:0000313" key="19">
    <source>
        <dbReference type="RefSeq" id="XP_022717712.1"/>
    </source>
</evidence>
<reference evidence="19" key="1">
    <citation type="submission" date="2025-08" db="UniProtKB">
        <authorList>
            <consortium name="RefSeq"/>
        </authorList>
    </citation>
    <scope>IDENTIFICATION</scope>
    <source>
        <tissue evidence="19">Fruit stalk</tissue>
    </source>
</reference>
<evidence type="ECO:0000256" key="9">
    <source>
        <dbReference type="ARBA" id="ARBA00022786"/>
    </source>
</evidence>
<feature type="transmembrane region" description="Helical" evidence="16">
    <location>
        <begin position="20"/>
        <end position="46"/>
    </location>
</feature>
<evidence type="ECO:0000256" key="7">
    <source>
        <dbReference type="ARBA" id="ARBA00022723"/>
    </source>
</evidence>
<evidence type="ECO:0000256" key="16">
    <source>
        <dbReference type="SAM" id="Phobius"/>
    </source>
</evidence>
<dbReference type="SUPFAM" id="SSF57850">
    <property type="entry name" value="RING/U-box"/>
    <property type="match status" value="1"/>
</dbReference>
<dbReference type="InterPro" id="IPR053238">
    <property type="entry name" value="RING-H2_zinc_finger"/>
</dbReference>
<proteinExistence type="inferred from homology"/>
<dbReference type="InterPro" id="IPR013083">
    <property type="entry name" value="Znf_RING/FYVE/PHD"/>
</dbReference>
<accession>A0A6P5WPQ5</accession>
<dbReference type="SMART" id="SM00184">
    <property type="entry name" value="RING"/>
    <property type="match status" value="1"/>
</dbReference>
<comment type="subcellular location">
    <subcellularLocation>
        <location evidence="2">Membrane</location>
        <topology evidence="2">Single-pass membrane protein</topology>
    </subcellularLocation>
</comment>
<dbReference type="OrthoDB" id="9984778at2759"/>
<dbReference type="GeneID" id="111276183"/>
<dbReference type="Proteomes" id="UP000515121">
    <property type="component" value="Unplaced"/>
</dbReference>
<gene>
    <name evidence="19" type="primary">LOC111276183</name>
</gene>
<keyword evidence="11 16" id="KW-1133">Transmembrane helix</keyword>
<dbReference type="GO" id="GO:0008270">
    <property type="term" value="F:zinc ion binding"/>
    <property type="evidence" value="ECO:0007669"/>
    <property type="project" value="UniProtKB-KW"/>
</dbReference>
<dbReference type="RefSeq" id="XP_022717712.1">
    <property type="nucleotide sequence ID" value="XM_022861977.1"/>
</dbReference>
<keyword evidence="10" id="KW-0862">Zinc</keyword>
<keyword evidence="12 16" id="KW-0472">Membrane</keyword>
<evidence type="ECO:0000256" key="1">
    <source>
        <dbReference type="ARBA" id="ARBA00000900"/>
    </source>
</evidence>
<dbReference type="PANTHER" id="PTHR14155">
    <property type="entry name" value="RING FINGER DOMAIN-CONTAINING"/>
    <property type="match status" value="1"/>
</dbReference>
<keyword evidence="5" id="KW-0808">Transferase</keyword>
<organism evidence="18 19">
    <name type="scientific">Durio zibethinus</name>
    <name type="common">Durian</name>
    <dbReference type="NCBI Taxonomy" id="66656"/>
    <lineage>
        <taxon>Eukaryota</taxon>
        <taxon>Viridiplantae</taxon>
        <taxon>Streptophyta</taxon>
        <taxon>Embryophyta</taxon>
        <taxon>Tracheophyta</taxon>
        <taxon>Spermatophyta</taxon>
        <taxon>Magnoliopsida</taxon>
        <taxon>eudicotyledons</taxon>
        <taxon>Gunneridae</taxon>
        <taxon>Pentapetalae</taxon>
        <taxon>rosids</taxon>
        <taxon>malvids</taxon>
        <taxon>Malvales</taxon>
        <taxon>Malvaceae</taxon>
        <taxon>Helicteroideae</taxon>
        <taxon>Durio</taxon>
    </lineage>
</organism>
<feature type="domain" description="RING-type" evidence="17">
    <location>
        <begin position="103"/>
        <end position="145"/>
    </location>
</feature>
<evidence type="ECO:0000256" key="12">
    <source>
        <dbReference type="ARBA" id="ARBA00023136"/>
    </source>
</evidence>
<evidence type="ECO:0000256" key="4">
    <source>
        <dbReference type="ARBA" id="ARBA00012483"/>
    </source>
</evidence>
<evidence type="ECO:0000256" key="8">
    <source>
        <dbReference type="ARBA" id="ARBA00022771"/>
    </source>
</evidence>
<dbReference type="AlphaFoldDB" id="A0A6P5WPQ5"/>
<evidence type="ECO:0000256" key="2">
    <source>
        <dbReference type="ARBA" id="ARBA00004167"/>
    </source>
</evidence>
<evidence type="ECO:0000313" key="18">
    <source>
        <dbReference type="Proteomes" id="UP000515121"/>
    </source>
</evidence>
<evidence type="ECO:0000256" key="10">
    <source>
        <dbReference type="ARBA" id="ARBA00022833"/>
    </source>
</evidence>
<dbReference type="PANTHER" id="PTHR14155:SF521">
    <property type="entry name" value="RING-H2 FINGER PROTEIN ATL30"/>
    <property type="match status" value="1"/>
</dbReference>
<keyword evidence="9" id="KW-0833">Ubl conjugation pathway</keyword>
<keyword evidence="18" id="KW-1185">Reference proteome</keyword>
<protein>
    <recommendedName>
        <fullName evidence="4">RING-type E3 ubiquitin transferase</fullName>
        <ecNumber evidence="4">2.3.2.27</ecNumber>
    </recommendedName>
</protein>
<evidence type="ECO:0000256" key="5">
    <source>
        <dbReference type="ARBA" id="ARBA00022679"/>
    </source>
</evidence>
<dbReference type="GO" id="GO:0016020">
    <property type="term" value="C:membrane"/>
    <property type="evidence" value="ECO:0007669"/>
    <property type="project" value="UniProtKB-SubCell"/>
</dbReference>
<keyword evidence="6 16" id="KW-0812">Transmembrane</keyword>
<dbReference type="KEGG" id="dzi:111276183"/>
<evidence type="ECO:0000256" key="3">
    <source>
        <dbReference type="ARBA" id="ARBA00004906"/>
    </source>
</evidence>
<evidence type="ECO:0000256" key="13">
    <source>
        <dbReference type="ARBA" id="ARBA00024209"/>
    </source>
</evidence>
<dbReference type="GO" id="GO:0061630">
    <property type="term" value="F:ubiquitin protein ligase activity"/>
    <property type="evidence" value="ECO:0007669"/>
    <property type="project" value="UniProtKB-EC"/>
</dbReference>
<dbReference type="EC" id="2.3.2.27" evidence="4"/>
<dbReference type="Gene3D" id="3.30.40.10">
    <property type="entry name" value="Zinc/RING finger domain, C3HC4 (zinc finger)"/>
    <property type="match status" value="1"/>
</dbReference>
<comment type="catalytic activity">
    <reaction evidence="1">
        <text>S-ubiquitinyl-[E2 ubiquitin-conjugating enzyme]-L-cysteine + [acceptor protein]-L-lysine = [E2 ubiquitin-conjugating enzyme]-L-cysteine + N(6)-ubiquitinyl-[acceptor protein]-L-lysine.</text>
        <dbReference type="EC" id="2.3.2.27"/>
    </reaction>
</comment>
<feature type="compositionally biased region" description="Basic residues" evidence="15">
    <location>
        <begin position="209"/>
        <end position="222"/>
    </location>
</feature>
<dbReference type="Pfam" id="PF13639">
    <property type="entry name" value="zf-RING_2"/>
    <property type="match status" value="1"/>
</dbReference>
<dbReference type="CDD" id="cd16461">
    <property type="entry name" value="RING-H2_EL5-like"/>
    <property type="match status" value="1"/>
</dbReference>
<dbReference type="PROSITE" id="PS50089">
    <property type="entry name" value="ZF_RING_2"/>
    <property type="match status" value="1"/>
</dbReference>
<sequence length="287" mass="32240">MSPYSSYAEAPSSSNYTPPIPIIITVIFLVLFFLGFFTVYFCRCILENLVSIWNQRRNPSGPVAASAGADMSNGLDPELIQTFPTFYYSTVKEFRREKYGLECAICLGEFSDEDMLRLLTICCHVFHKECVDLWLESHKTCPVCRGELDEPRKSLEKSPILVHSNSMHEIGANQSSLQDAVCIDIKEDNIEKAGGVEDEAQASSNSREQHHRKSHKVQRFSRSHSTGHSISRTREEEDKYTLRLLDHVKIKIVRGHNSAGSCIAFGDFASPSDYRNEGSVKPSGTHA</sequence>
<evidence type="ECO:0000256" key="15">
    <source>
        <dbReference type="SAM" id="MobiDB-lite"/>
    </source>
</evidence>
<comment type="pathway">
    <text evidence="3">Protein modification; protein ubiquitination.</text>
</comment>